<evidence type="ECO:0000256" key="3">
    <source>
        <dbReference type="ARBA" id="ARBA00023125"/>
    </source>
</evidence>
<organism evidence="5 6">
    <name type="scientific">Salipiger pallidus</name>
    <dbReference type="NCBI Taxonomy" id="1775170"/>
    <lineage>
        <taxon>Bacteria</taxon>
        <taxon>Pseudomonadati</taxon>
        <taxon>Pseudomonadota</taxon>
        <taxon>Alphaproteobacteria</taxon>
        <taxon>Rhodobacterales</taxon>
        <taxon>Roseobacteraceae</taxon>
        <taxon>Salipiger</taxon>
    </lineage>
</organism>
<dbReference type="InterPro" id="IPR050808">
    <property type="entry name" value="Phage_Integrase"/>
</dbReference>
<keyword evidence="3" id="KW-0238">DNA-binding</keyword>
<evidence type="ECO:0000313" key="5">
    <source>
        <dbReference type="EMBL" id="GGG65162.1"/>
    </source>
</evidence>
<dbReference type="AlphaFoldDB" id="A0A8J2ZI39"/>
<evidence type="ECO:0000256" key="2">
    <source>
        <dbReference type="ARBA" id="ARBA00022908"/>
    </source>
</evidence>
<comment type="similarity">
    <text evidence="1">Belongs to the 'phage' integrase family.</text>
</comment>
<protein>
    <recommendedName>
        <fullName evidence="4">Phage integrase central domain-containing protein</fullName>
    </recommendedName>
</protein>
<comment type="caution">
    <text evidence="5">The sequence shown here is derived from an EMBL/GenBank/DDBJ whole genome shotgun (WGS) entry which is preliminary data.</text>
</comment>
<dbReference type="EMBL" id="BMJV01000001">
    <property type="protein sequence ID" value="GGG65162.1"/>
    <property type="molecule type" value="Genomic_DNA"/>
</dbReference>
<dbReference type="Pfam" id="PF22022">
    <property type="entry name" value="Phage_int_M"/>
    <property type="match status" value="1"/>
</dbReference>
<feature type="domain" description="Phage integrase central" evidence="4">
    <location>
        <begin position="2"/>
        <end position="56"/>
    </location>
</feature>
<dbReference type="InterPro" id="IPR053876">
    <property type="entry name" value="Phage_int_M"/>
</dbReference>
<evidence type="ECO:0000256" key="1">
    <source>
        <dbReference type="ARBA" id="ARBA00008857"/>
    </source>
</evidence>
<keyword evidence="6" id="KW-1185">Reference proteome</keyword>
<proteinExistence type="inferred from homology"/>
<sequence>MLVQDITVQDVLRVLEPVWLSKTETASRLRGRIKLVLSWATVAGQRTGDNPTRWLGNLEELLPAAAKVAKQANQPALQIDDIPPWMAAQRRRRTGTRIAGTTAARSQEVRGAIRHEIDLDAVLWVIPATRMKMDREHRPSLSDVTI</sequence>
<evidence type="ECO:0000313" key="6">
    <source>
        <dbReference type="Proteomes" id="UP000617145"/>
    </source>
</evidence>
<gene>
    <name evidence="5" type="ORF">GCM10011415_09900</name>
</gene>
<reference evidence="5" key="2">
    <citation type="submission" date="2020-09" db="EMBL/GenBank/DDBJ databases">
        <authorList>
            <person name="Sun Q."/>
            <person name="Zhou Y."/>
        </authorList>
    </citation>
    <scope>NUCLEOTIDE SEQUENCE</scope>
    <source>
        <strain evidence="5">CGMCC 1.15762</strain>
    </source>
</reference>
<dbReference type="Gene3D" id="1.10.150.130">
    <property type="match status" value="1"/>
</dbReference>
<dbReference type="GO" id="GO:0015074">
    <property type="term" value="P:DNA integration"/>
    <property type="evidence" value="ECO:0007669"/>
    <property type="project" value="UniProtKB-KW"/>
</dbReference>
<dbReference type="InterPro" id="IPR011010">
    <property type="entry name" value="DNA_brk_join_enz"/>
</dbReference>
<dbReference type="PANTHER" id="PTHR30629:SF2">
    <property type="entry name" value="PROPHAGE INTEGRASE INTS-RELATED"/>
    <property type="match status" value="1"/>
</dbReference>
<accession>A0A8J2ZI39</accession>
<dbReference type="PANTHER" id="PTHR30629">
    <property type="entry name" value="PROPHAGE INTEGRASE"/>
    <property type="match status" value="1"/>
</dbReference>
<dbReference type="InterPro" id="IPR010998">
    <property type="entry name" value="Integrase_recombinase_N"/>
</dbReference>
<name>A0A8J2ZI39_9RHOB</name>
<reference evidence="5" key="1">
    <citation type="journal article" date="2014" name="Int. J. Syst. Evol. Microbiol.">
        <title>Complete genome sequence of Corynebacterium casei LMG S-19264T (=DSM 44701T), isolated from a smear-ripened cheese.</title>
        <authorList>
            <consortium name="US DOE Joint Genome Institute (JGI-PGF)"/>
            <person name="Walter F."/>
            <person name="Albersmeier A."/>
            <person name="Kalinowski J."/>
            <person name="Ruckert C."/>
        </authorList>
    </citation>
    <scope>NUCLEOTIDE SEQUENCE</scope>
    <source>
        <strain evidence="5">CGMCC 1.15762</strain>
    </source>
</reference>
<dbReference type="SUPFAM" id="SSF56349">
    <property type="entry name" value="DNA breaking-rejoining enzymes"/>
    <property type="match status" value="1"/>
</dbReference>
<keyword evidence="2" id="KW-0229">DNA integration</keyword>
<evidence type="ECO:0000259" key="4">
    <source>
        <dbReference type="Pfam" id="PF22022"/>
    </source>
</evidence>
<dbReference type="Proteomes" id="UP000617145">
    <property type="component" value="Unassembled WGS sequence"/>
</dbReference>
<dbReference type="GO" id="GO:0003677">
    <property type="term" value="F:DNA binding"/>
    <property type="evidence" value="ECO:0007669"/>
    <property type="project" value="UniProtKB-KW"/>
</dbReference>